<proteinExistence type="predicted"/>
<dbReference type="AlphaFoldDB" id="A0A1B9E5Y3"/>
<organism evidence="1 2">
    <name type="scientific">Flavobacterium crassostreae</name>
    <dbReference type="NCBI Taxonomy" id="1763534"/>
    <lineage>
        <taxon>Bacteria</taxon>
        <taxon>Pseudomonadati</taxon>
        <taxon>Bacteroidota</taxon>
        <taxon>Flavobacteriia</taxon>
        <taxon>Flavobacteriales</taxon>
        <taxon>Flavobacteriaceae</taxon>
        <taxon>Flavobacterium</taxon>
    </lineage>
</organism>
<protein>
    <submittedName>
        <fullName evidence="1">Uncharacterized protein</fullName>
    </submittedName>
</protein>
<dbReference type="Proteomes" id="UP000093510">
    <property type="component" value="Unassembled WGS sequence"/>
</dbReference>
<accession>A0A1B9E5Y3</accession>
<reference evidence="1 2" key="1">
    <citation type="submission" date="2016-03" db="EMBL/GenBank/DDBJ databases">
        <authorList>
            <person name="Ploux O."/>
        </authorList>
    </citation>
    <scope>NUCLEOTIDE SEQUENCE [LARGE SCALE GENOMIC DNA]</scope>
    <source>
        <strain evidence="1 2">LPB0076</strain>
    </source>
</reference>
<comment type="caution">
    <text evidence="1">The sequence shown here is derived from an EMBL/GenBank/DDBJ whole genome shotgun (WGS) entry which is preliminary data.</text>
</comment>
<sequence length="60" mass="6921">MQKITVGCLNIKTVDLGVQNNNYIFCNRNIWDTIKTHCSCFLVLKETQRLILAVINSYIC</sequence>
<evidence type="ECO:0000313" key="1">
    <source>
        <dbReference type="EMBL" id="OCB77345.1"/>
    </source>
</evidence>
<gene>
    <name evidence="1" type="ORF">LPBF_04970</name>
</gene>
<dbReference type="EMBL" id="LVEP01000017">
    <property type="protein sequence ID" value="OCB77345.1"/>
    <property type="molecule type" value="Genomic_DNA"/>
</dbReference>
<keyword evidence="2" id="KW-1185">Reference proteome</keyword>
<evidence type="ECO:0000313" key="2">
    <source>
        <dbReference type="Proteomes" id="UP000093510"/>
    </source>
</evidence>
<name>A0A1B9E5Y3_9FLAO</name>